<name>A0A964BTZ8_9CYAN</name>
<reference evidence="2" key="1">
    <citation type="journal article" date="2021" name="Antonie Van Leeuwenhoek">
        <title>Draft genome and description of Waterburya agarophytonicola gen. nov. sp. nov. (Pleurocapsales, Cyanobacteria): a seaweed symbiont.</title>
        <authorList>
            <person name="Bonthond G."/>
            <person name="Shalygin S."/>
            <person name="Bayer T."/>
            <person name="Weinberger F."/>
        </authorList>
    </citation>
    <scope>NUCLEOTIDE SEQUENCE</scope>
    <source>
        <strain evidence="2">KI4</strain>
    </source>
</reference>
<accession>A0A964BTZ8</accession>
<evidence type="ECO:0000256" key="1">
    <source>
        <dbReference type="SAM" id="MobiDB-lite"/>
    </source>
</evidence>
<dbReference type="RefSeq" id="WP_229640896.1">
    <property type="nucleotide sequence ID" value="NZ_JADWDC010000029.1"/>
</dbReference>
<keyword evidence="3" id="KW-1185">Reference proteome</keyword>
<gene>
    <name evidence="2" type="ORF">I4641_12670</name>
</gene>
<feature type="region of interest" description="Disordered" evidence="1">
    <location>
        <begin position="42"/>
        <end position="70"/>
    </location>
</feature>
<evidence type="ECO:0000313" key="2">
    <source>
        <dbReference type="EMBL" id="MCC0177830.1"/>
    </source>
</evidence>
<dbReference type="AlphaFoldDB" id="A0A964BTZ8"/>
<protein>
    <submittedName>
        <fullName evidence="2">Uncharacterized protein</fullName>
    </submittedName>
</protein>
<dbReference type="Proteomes" id="UP000729733">
    <property type="component" value="Unassembled WGS sequence"/>
</dbReference>
<dbReference type="PANTHER" id="PTHR35996">
    <property type="entry name" value="OSJNBA0038O10.25 PROTEIN"/>
    <property type="match status" value="1"/>
</dbReference>
<dbReference type="PANTHER" id="PTHR35996:SF1">
    <property type="entry name" value="OS04G0528100 PROTEIN"/>
    <property type="match status" value="1"/>
</dbReference>
<dbReference type="InterPro" id="IPR040278">
    <property type="entry name" value="UPF0426"/>
</dbReference>
<dbReference type="Pfam" id="PF26369">
    <property type="entry name" value="UPF0426"/>
    <property type="match status" value="1"/>
</dbReference>
<sequence length="70" mass="7724">MFLSELTPALQKLIQQPIAFTGGFVSGILQLKLNEEPLSQWLEQQGYNSSSHHNSATPNSGDRPQSINID</sequence>
<dbReference type="EMBL" id="JADWDC010000029">
    <property type="protein sequence ID" value="MCC0177830.1"/>
    <property type="molecule type" value="Genomic_DNA"/>
</dbReference>
<evidence type="ECO:0000313" key="3">
    <source>
        <dbReference type="Proteomes" id="UP000729733"/>
    </source>
</evidence>
<proteinExistence type="predicted"/>
<comment type="caution">
    <text evidence="2">The sequence shown here is derived from an EMBL/GenBank/DDBJ whole genome shotgun (WGS) entry which is preliminary data.</text>
</comment>
<organism evidence="2 3">
    <name type="scientific">Waterburya agarophytonicola KI4</name>
    <dbReference type="NCBI Taxonomy" id="2874699"/>
    <lineage>
        <taxon>Bacteria</taxon>
        <taxon>Bacillati</taxon>
        <taxon>Cyanobacteriota</taxon>
        <taxon>Cyanophyceae</taxon>
        <taxon>Pleurocapsales</taxon>
        <taxon>Hyellaceae</taxon>
        <taxon>Waterburya</taxon>
        <taxon>Waterburya agarophytonicola</taxon>
    </lineage>
</organism>